<dbReference type="GO" id="GO:0071949">
    <property type="term" value="F:FAD binding"/>
    <property type="evidence" value="ECO:0007669"/>
    <property type="project" value="InterPro"/>
</dbReference>
<comment type="cofactor">
    <cofactor evidence="1">
        <name>FAD</name>
        <dbReference type="ChEBI" id="CHEBI:57692"/>
    </cofactor>
</comment>
<feature type="domain" description="FAD-binding PCMH-type" evidence="6">
    <location>
        <begin position="49"/>
        <end position="229"/>
    </location>
</feature>
<accession>A0A1X7NFP8</accession>
<evidence type="ECO:0000256" key="5">
    <source>
        <dbReference type="ARBA" id="ARBA00023002"/>
    </source>
</evidence>
<keyword evidence="4" id="KW-0274">FAD</keyword>
<keyword evidence="5" id="KW-0560">Oxidoreductase</keyword>
<dbReference type="InterPro" id="IPR016164">
    <property type="entry name" value="FAD-linked_Oxase-like_C"/>
</dbReference>
<dbReference type="InterPro" id="IPR016169">
    <property type="entry name" value="FAD-bd_PCMH_sub2"/>
</dbReference>
<dbReference type="Gene3D" id="3.30.465.10">
    <property type="match status" value="1"/>
</dbReference>
<dbReference type="RefSeq" id="WP_085463833.1">
    <property type="nucleotide sequence ID" value="NZ_FXBL01000004.1"/>
</dbReference>
<reference evidence="7 8" key="1">
    <citation type="submission" date="2017-04" db="EMBL/GenBank/DDBJ databases">
        <authorList>
            <person name="Afonso C.L."/>
            <person name="Miller P.J."/>
            <person name="Scott M.A."/>
            <person name="Spackman E."/>
            <person name="Goraichik I."/>
            <person name="Dimitrov K.M."/>
            <person name="Suarez D.L."/>
            <person name="Swayne D.E."/>
        </authorList>
    </citation>
    <scope>NUCLEOTIDE SEQUENCE [LARGE SCALE GENOMIC DNA]</scope>
    <source>
        <strain evidence="7 8">B5P</strain>
    </source>
</reference>
<name>A0A1X7NFP8_9HYPH</name>
<evidence type="ECO:0000256" key="3">
    <source>
        <dbReference type="ARBA" id="ARBA00022630"/>
    </source>
</evidence>
<dbReference type="InterPro" id="IPR016167">
    <property type="entry name" value="FAD-bd_PCMH_sub1"/>
</dbReference>
<dbReference type="EMBL" id="FXBL01000004">
    <property type="protein sequence ID" value="SMH36529.1"/>
    <property type="molecule type" value="Genomic_DNA"/>
</dbReference>
<dbReference type="OrthoDB" id="9809290at2"/>
<protein>
    <submittedName>
        <fullName evidence="7">FAD/FMN-containing dehydrogenase</fullName>
    </submittedName>
</protein>
<dbReference type="InterPro" id="IPR004113">
    <property type="entry name" value="FAD-bd_oxidored_4_C"/>
</dbReference>
<dbReference type="Gene3D" id="3.30.43.10">
    <property type="entry name" value="Uridine Diphospho-n-acetylenolpyruvylglucosamine Reductase, domain 2"/>
    <property type="match status" value="1"/>
</dbReference>
<evidence type="ECO:0000313" key="8">
    <source>
        <dbReference type="Proteomes" id="UP000193083"/>
    </source>
</evidence>
<dbReference type="Gene3D" id="1.10.45.10">
    <property type="entry name" value="Vanillyl-alcohol Oxidase, Chain A, domain 4"/>
    <property type="match status" value="1"/>
</dbReference>
<evidence type="ECO:0000256" key="1">
    <source>
        <dbReference type="ARBA" id="ARBA00001974"/>
    </source>
</evidence>
<dbReference type="Gene3D" id="3.30.70.2740">
    <property type="match status" value="1"/>
</dbReference>
<dbReference type="Gene3D" id="3.30.70.2190">
    <property type="match status" value="1"/>
</dbReference>
<gene>
    <name evidence="7" type="ORF">SAMN02982922_1771</name>
</gene>
<dbReference type="PANTHER" id="PTHR43716:SF1">
    <property type="entry name" value="D-2-HYDROXYGLUTARATE DEHYDROGENASE, MITOCHONDRIAL"/>
    <property type="match status" value="1"/>
</dbReference>
<dbReference type="PANTHER" id="PTHR43716">
    <property type="entry name" value="D-2-HYDROXYGLUTARATE DEHYDROGENASE, MITOCHONDRIAL"/>
    <property type="match status" value="1"/>
</dbReference>
<keyword evidence="8" id="KW-1185">Reference proteome</keyword>
<dbReference type="InterPro" id="IPR006094">
    <property type="entry name" value="Oxid_FAD_bind_N"/>
</dbReference>
<dbReference type="AlphaFoldDB" id="A0A1X7NFP8"/>
<dbReference type="FunFam" id="1.10.45.10:FF:000001">
    <property type="entry name" value="D-lactate dehydrogenase mitochondrial"/>
    <property type="match status" value="1"/>
</dbReference>
<dbReference type="GO" id="GO:0016491">
    <property type="term" value="F:oxidoreductase activity"/>
    <property type="evidence" value="ECO:0007669"/>
    <property type="project" value="UniProtKB-KW"/>
</dbReference>
<sequence>MLGPGSNAPDAGDAADPALLERLASALPRNALLVGDAIDPRYQEDRRGRYSARPRFIARPGTTAEVAACLAACNAFGQTLVVHGGRTGLSGGHRIADGEAVLSTERLTLLGDVQPLTRTVLASAGTPLQAVQEAAAAAGYQFGVDIGARGTATVGGNVATNAGGIRVLRYGMFRAQVAGLETVLADGTVLSALRGLDKDNAGYDLNQLFIGSEGTLGVVTRALLRLHPKPLDEANAFVALSSVGAALALLERLRADVGSGLSAFEIMLPQAYEGVTGFLGMPLPLAARAPFYVLAEVQAFRDDQTIERFSQSLMEALDEGKAQDAVVSQSSREFQALWTMRDSCADYVRTRDHIMGGDLSVPIHHVEAVLAASQAAVRRIDPDTEFIVFGHLGDGNLHYVIRTPKAREAMVAVYALVAESGGSIAAEHGIGIDKKPWLHLSRSAAEINTMRRLKAALDPNAILNRGRIFDTA</sequence>
<dbReference type="InterPro" id="IPR036318">
    <property type="entry name" value="FAD-bd_PCMH-like_sf"/>
</dbReference>
<evidence type="ECO:0000256" key="4">
    <source>
        <dbReference type="ARBA" id="ARBA00022827"/>
    </source>
</evidence>
<keyword evidence="3" id="KW-0285">Flavoprotein</keyword>
<dbReference type="SUPFAM" id="SSF55103">
    <property type="entry name" value="FAD-linked oxidases, C-terminal domain"/>
    <property type="match status" value="1"/>
</dbReference>
<dbReference type="PROSITE" id="PS51387">
    <property type="entry name" value="FAD_PCMH"/>
    <property type="match status" value="1"/>
</dbReference>
<dbReference type="SUPFAM" id="SSF56176">
    <property type="entry name" value="FAD-binding/transporter-associated domain-like"/>
    <property type="match status" value="1"/>
</dbReference>
<evidence type="ECO:0000313" key="7">
    <source>
        <dbReference type="EMBL" id="SMH36529.1"/>
    </source>
</evidence>
<dbReference type="InterPro" id="IPR016171">
    <property type="entry name" value="Vanillyl_alc_oxidase_C-sub2"/>
</dbReference>
<proteinExistence type="inferred from homology"/>
<dbReference type="InterPro" id="IPR051264">
    <property type="entry name" value="FAD-oxidored/transferase_4"/>
</dbReference>
<evidence type="ECO:0000259" key="6">
    <source>
        <dbReference type="PROSITE" id="PS51387"/>
    </source>
</evidence>
<dbReference type="Pfam" id="PF01565">
    <property type="entry name" value="FAD_binding_4"/>
    <property type="match status" value="1"/>
</dbReference>
<dbReference type="GO" id="GO:0022904">
    <property type="term" value="P:respiratory electron transport chain"/>
    <property type="evidence" value="ECO:0007669"/>
    <property type="project" value="TreeGrafter"/>
</dbReference>
<evidence type="ECO:0000256" key="2">
    <source>
        <dbReference type="ARBA" id="ARBA00008000"/>
    </source>
</evidence>
<comment type="similarity">
    <text evidence="2">Belongs to the FAD-binding oxidoreductase/transferase type 4 family.</text>
</comment>
<organism evidence="7 8">
    <name type="scientific">Mesorhizobium australicum</name>
    <dbReference type="NCBI Taxonomy" id="536018"/>
    <lineage>
        <taxon>Bacteria</taxon>
        <taxon>Pseudomonadati</taxon>
        <taxon>Pseudomonadota</taxon>
        <taxon>Alphaproteobacteria</taxon>
        <taxon>Hyphomicrobiales</taxon>
        <taxon>Phyllobacteriaceae</taxon>
        <taxon>Mesorhizobium</taxon>
    </lineage>
</organism>
<dbReference type="Proteomes" id="UP000193083">
    <property type="component" value="Unassembled WGS sequence"/>
</dbReference>
<dbReference type="InterPro" id="IPR016166">
    <property type="entry name" value="FAD-bd_PCMH"/>
</dbReference>
<dbReference type="Pfam" id="PF02913">
    <property type="entry name" value="FAD-oxidase_C"/>
    <property type="match status" value="1"/>
</dbReference>